<proteinExistence type="predicted"/>
<gene>
    <name evidence="1" type="ORF">FRUB_07019</name>
</gene>
<reference evidence="2" key="1">
    <citation type="submission" date="2017-06" db="EMBL/GenBank/DDBJ databases">
        <title>Genome analysis of Fimbriiglobus ruber SP5, the first member of the order Planctomycetales with confirmed chitinolytic capability.</title>
        <authorList>
            <person name="Ravin N.V."/>
            <person name="Rakitin A.L."/>
            <person name="Ivanova A.A."/>
            <person name="Beletsky A.V."/>
            <person name="Kulichevskaya I.S."/>
            <person name="Mardanov A.V."/>
            <person name="Dedysh S.N."/>
        </authorList>
    </citation>
    <scope>NUCLEOTIDE SEQUENCE [LARGE SCALE GENOMIC DNA]</scope>
    <source>
        <strain evidence="2">SP5</strain>
    </source>
</reference>
<dbReference type="AlphaFoldDB" id="A0A225DL50"/>
<keyword evidence="2" id="KW-1185">Reference proteome</keyword>
<name>A0A225DL50_9BACT</name>
<evidence type="ECO:0000313" key="1">
    <source>
        <dbReference type="EMBL" id="OWK37899.1"/>
    </source>
</evidence>
<comment type="caution">
    <text evidence="1">The sequence shown here is derived from an EMBL/GenBank/DDBJ whole genome shotgun (WGS) entry which is preliminary data.</text>
</comment>
<accession>A0A225DL50</accession>
<organism evidence="1 2">
    <name type="scientific">Fimbriiglobus ruber</name>
    <dbReference type="NCBI Taxonomy" id="1908690"/>
    <lineage>
        <taxon>Bacteria</taxon>
        <taxon>Pseudomonadati</taxon>
        <taxon>Planctomycetota</taxon>
        <taxon>Planctomycetia</taxon>
        <taxon>Gemmatales</taxon>
        <taxon>Gemmataceae</taxon>
        <taxon>Fimbriiglobus</taxon>
    </lineage>
</organism>
<sequence length="80" mass="9278">MKKLDITFTRVNARESLISGLGVGYFHTQMDDIKEISKFSADGKAWPYKFLFRGPCPDNPEHALFFCVRSQYSVKGKDWR</sequence>
<dbReference type="Proteomes" id="UP000214646">
    <property type="component" value="Unassembled WGS sequence"/>
</dbReference>
<protein>
    <submittedName>
        <fullName evidence="1">Uncharacterized protein</fullName>
    </submittedName>
</protein>
<evidence type="ECO:0000313" key="2">
    <source>
        <dbReference type="Proteomes" id="UP000214646"/>
    </source>
</evidence>
<dbReference type="RefSeq" id="WP_088257730.1">
    <property type="nucleotide sequence ID" value="NZ_NIDE01000014.1"/>
</dbReference>
<dbReference type="EMBL" id="NIDE01000014">
    <property type="protein sequence ID" value="OWK37899.1"/>
    <property type="molecule type" value="Genomic_DNA"/>
</dbReference>